<keyword evidence="3" id="KW-1185">Reference proteome</keyword>
<dbReference type="AlphaFoldDB" id="A0A6F8V9F1"/>
<protein>
    <recommendedName>
        <fullName evidence="1">YgjP-like metallopeptidase domain-containing protein</fullName>
    </recommendedName>
</protein>
<feature type="domain" description="YgjP-like metallopeptidase" evidence="1">
    <location>
        <begin position="22"/>
        <end position="227"/>
    </location>
</feature>
<dbReference type="InterPro" id="IPR053136">
    <property type="entry name" value="UTP_pyrophosphatase-like"/>
</dbReference>
<dbReference type="Proteomes" id="UP000502260">
    <property type="component" value="Chromosome"/>
</dbReference>
<dbReference type="Gene3D" id="3.30.2010.10">
    <property type="entry name" value="Metalloproteases ('zincins'), catalytic domain"/>
    <property type="match status" value="1"/>
</dbReference>
<dbReference type="InterPro" id="IPR002725">
    <property type="entry name" value="YgjP-like_metallopeptidase"/>
</dbReference>
<reference evidence="3" key="1">
    <citation type="submission" date="2020-03" db="EMBL/GenBank/DDBJ databases">
        <title>Complete genome sequence of sulfur-oxidizing bacterium skT11.</title>
        <authorList>
            <person name="Kanda M."/>
            <person name="Kojima H."/>
            <person name="Fukui M."/>
        </authorList>
    </citation>
    <scope>NUCLEOTIDE SEQUENCE [LARGE SCALE GENOMIC DNA]</scope>
    <source>
        <strain evidence="3">skT11</strain>
    </source>
</reference>
<organism evidence="2 3">
    <name type="scientific">Sulfurimicrobium lacus</name>
    <dbReference type="NCBI Taxonomy" id="2715678"/>
    <lineage>
        <taxon>Bacteria</taxon>
        <taxon>Pseudomonadati</taxon>
        <taxon>Pseudomonadota</taxon>
        <taxon>Betaproteobacteria</taxon>
        <taxon>Nitrosomonadales</taxon>
        <taxon>Sulfuricellaceae</taxon>
        <taxon>Sulfurimicrobium</taxon>
    </lineage>
</organism>
<evidence type="ECO:0000313" key="3">
    <source>
        <dbReference type="Proteomes" id="UP000502260"/>
    </source>
</evidence>
<gene>
    <name evidence="2" type="ORF">SKTS_05120</name>
</gene>
<dbReference type="PANTHER" id="PTHR30399:SF1">
    <property type="entry name" value="UTP PYROPHOSPHATASE"/>
    <property type="match status" value="1"/>
</dbReference>
<accession>A0A6F8V9F1</accession>
<dbReference type="KEGG" id="slac:SKTS_05120"/>
<dbReference type="Pfam" id="PF01863">
    <property type="entry name" value="YgjP-like"/>
    <property type="match status" value="1"/>
</dbReference>
<evidence type="ECO:0000313" key="2">
    <source>
        <dbReference type="EMBL" id="BCB25626.1"/>
    </source>
</evidence>
<name>A0A6F8V9F1_9PROT</name>
<dbReference type="PANTHER" id="PTHR30399">
    <property type="entry name" value="UNCHARACTERIZED PROTEIN YGJP"/>
    <property type="match status" value="1"/>
</dbReference>
<dbReference type="EMBL" id="AP022853">
    <property type="protein sequence ID" value="BCB25626.1"/>
    <property type="molecule type" value="Genomic_DNA"/>
</dbReference>
<proteinExistence type="predicted"/>
<dbReference type="CDD" id="cd07344">
    <property type="entry name" value="M48_yhfN_like"/>
    <property type="match status" value="1"/>
</dbReference>
<evidence type="ECO:0000259" key="1">
    <source>
        <dbReference type="Pfam" id="PF01863"/>
    </source>
</evidence>
<sequence>MHRIRLGDEEVPYLLRRSPRRRTIGLRIDQSGLTVSVPTRAPQRAWETVLREKSGWVLDKLEEMRARSIPDISWRDGELLPFLGGPIELLVERGTPRARPALGDGQLRVALPDPTDTSALQTRVVQWYRREALTFFQHRVEFYARQLDVSVSRLGLSSARTRWGSCTSGGNIRLNWRLIKAPPAVIDYVVVHELAHLIELNHSPSFWKIVAQLCPDYTALRTLLREHAAHYHRF</sequence>
<dbReference type="RefSeq" id="WP_173059918.1">
    <property type="nucleotide sequence ID" value="NZ_AP022853.1"/>
</dbReference>